<feature type="signal peptide" evidence="1">
    <location>
        <begin position="1"/>
        <end position="22"/>
    </location>
</feature>
<name>A0ABS5JXX3_9BACT</name>
<gene>
    <name evidence="2" type="ORF">KEM10_15480</name>
</gene>
<evidence type="ECO:0000256" key="1">
    <source>
        <dbReference type="SAM" id="SignalP"/>
    </source>
</evidence>
<dbReference type="InterPro" id="IPR026444">
    <property type="entry name" value="Secre_tail"/>
</dbReference>
<evidence type="ECO:0000313" key="2">
    <source>
        <dbReference type="EMBL" id="MBS2099694.1"/>
    </source>
</evidence>
<dbReference type="Proteomes" id="UP000708576">
    <property type="component" value="Unassembled WGS sequence"/>
</dbReference>
<dbReference type="PANTHER" id="PTHR36234:SF5">
    <property type="entry name" value="LYSYL ENDOPEPTIDASE"/>
    <property type="match status" value="1"/>
</dbReference>
<evidence type="ECO:0000313" key="3">
    <source>
        <dbReference type="Proteomes" id="UP000708576"/>
    </source>
</evidence>
<sequence length="1027" mass="112665">MNTLRNMLVFAFLIQFSFLSQTNAQISFGGTPISFSQSKPLPEITNVSVNLNVEKLKAENRISRKESNTPPCIAKAIPVSYDMDNSGTWTSLDNGGEMWQLRLKAEGALAILLSYDNFYIPQEAELFIYNADKSHVIGAYTLDTHPTSGAFSTEMVAGDDIILEYISPYKHNQLIENDDFDNIPVISINNIGYVFDNVVIKRFPASAGMQTEVGESSSCMININCSEGDDWQTEKKGICQMLMYNSNAASGPGWYVCSGNVVNNTAQDLTPYVLSAFHCYEGSTEQDLSTWQFTFNYEASGCEDEEPVNTHTITGCYLRVASPLEGGSDGILLELSEDIPLDWDVYYNGWDRRNIVTEGGGVGIHHPAGDIKKISTFETYYEGTWPGDVYGATNAHWNLQFIETEHGHSVTEGGSSGSSLFNSDHLVVGTLTGGNSTCSYTSGSNYYGKLWYHWDQYGTDETTQMKTWLDPLDLGVETLAGTALNPSSPRISSAFQKIELTGSDVIGVAGSATKVIIEGHNLNDIISITADNEFEVSTNNETWAQTATLPQDGGALYVRFLPSTIGHQTGLISLTNPLAPNFYLSVIASSCPEFIFDNSELPIATYNEPYSVWATISNSTTDAAHYETTEGQFPLGVDLNSETGEIAGTPLEAGTFNITLLVTDENGCFASIDYQLYVQCVTVTSFPFIESFEYGFPSCWSEEVESGKFKWTNQTGGNNGSEHPDTSFDGEFNMIFRTEDYNPNVSYLVTPTMDITSLSNPVLSFAHVQENWLGDQDMLSVYYKTSNNEEWKELASYTEDITEWQMESIVLPESSAELVIGFKATGGYAYGVVLDNVMVGSPLITPSETTLALSKFAQVNNQPVAEVNITTSSLAEDITVTCSEPYLVSSDGINWGATCQIVKEGGILYITYTSAPSMGAESVINLQSTTTETNITITDTSTGIDDISDENSNFSVVNPFTDELKITWTAKYNFLEIIDLSGRKVYDSSTISEVQNINIPASSWAPGLYCVYLRGDSQTDIIKVIKK</sequence>
<dbReference type="InterPro" id="IPR009003">
    <property type="entry name" value="Peptidase_S1_PA"/>
</dbReference>
<feature type="chain" id="PRO_5045403261" evidence="1">
    <location>
        <begin position="23"/>
        <end position="1027"/>
    </location>
</feature>
<keyword evidence="3" id="KW-1185">Reference proteome</keyword>
<dbReference type="RefSeq" id="WP_212216938.1">
    <property type="nucleotide sequence ID" value="NZ_JAGUCO010000014.1"/>
</dbReference>
<dbReference type="EMBL" id="JAGUCO010000014">
    <property type="protein sequence ID" value="MBS2099694.1"/>
    <property type="molecule type" value="Genomic_DNA"/>
</dbReference>
<dbReference type="Gene3D" id="2.60.120.200">
    <property type="match status" value="1"/>
</dbReference>
<dbReference type="SUPFAM" id="SSF49899">
    <property type="entry name" value="Concanavalin A-like lectins/glucanases"/>
    <property type="match status" value="1"/>
</dbReference>
<dbReference type="NCBIfam" id="TIGR04183">
    <property type="entry name" value="Por_Secre_tail"/>
    <property type="match status" value="1"/>
</dbReference>
<dbReference type="InterPro" id="IPR043504">
    <property type="entry name" value="Peptidase_S1_PA_chymotrypsin"/>
</dbReference>
<dbReference type="SUPFAM" id="SSF50494">
    <property type="entry name" value="Trypsin-like serine proteases"/>
    <property type="match status" value="1"/>
</dbReference>
<comment type="caution">
    <text evidence="2">The sequence shown here is derived from an EMBL/GenBank/DDBJ whole genome shotgun (WGS) entry which is preliminary data.</text>
</comment>
<dbReference type="SUPFAM" id="SSF49313">
    <property type="entry name" value="Cadherin-like"/>
    <property type="match status" value="1"/>
</dbReference>
<organism evidence="2 3">
    <name type="scientific">Carboxylicivirga linearis</name>
    <dbReference type="NCBI Taxonomy" id="1628157"/>
    <lineage>
        <taxon>Bacteria</taxon>
        <taxon>Pseudomonadati</taxon>
        <taxon>Bacteroidota</taxon>
        <taxon>Bacteroidia</taxon>
        <taxon>Marinilabiliales</taxon>
        <taxon>Marinilabiliaceae</taxon>
        <taxon>Carboxylicivirga</taxon>
    </lineage>
</organism>
<dbReference type="InterPro" id="IPR015919">
    <property type="entry name" value="Cadherin-like_sf"/>
</dbReference>
<keyword evidence="1" id="KW-0732">Signal</keyword>
<dbReference type="InterPro" id="IPR013783">
    <property type="entry name" value="Ig-like_fold"/>
</dbReference>
<dbReference type="InterPro" id="IPR013320">
    <property type="entry name" value="ConA-like_dom_sf"/>
</dbReference>
<dbReference type="PANTHER" id="PTHR36234">
    <property type="entry name" value="LYSYL ENDOPEPTIDASE"/>
    <property type="match status" value="1"/>
</dbReference>
<protein>
    <submittedName>
        <fullName evidence="2">T9SS type A sorting domain-containing protein</fullName>
    </submittedName>
</protein>
<dbReference type="Gene3D" id="2.40.10.10">
    <property type="entry name" value="Trypsin-like serine proteases"/>
    <property type="match status" value="2"/>
</dbReference>
<reference evidence="2 3" key="1">
    <citation type="journal article" date="2015" name="Int. J. Syst. Evol. Microbiol.">
        <title>Carboxylicivirga linearis sp. nov., isolated from a sea cucumber culture pond.</title>
        <authorList>
            <person name="Wang F.Q."/>
            <person name="Zhou Y.X."/>
            <person name="Lin X.Z."/>
            <person name="Chen G.J."/>
            <person name="Du Z.J."/>
        </authorList>
    </citation>
    <scope>NUCLEOTIDE SEQUENCE [LARGE SCALE GENOMIC DNA]</scope>
    <source>
        <strain evidence="2 3">FB218</strain>
    </source>
</reference>
<dbReference type="Gene3D" id="2.60.40.10">
    <property type="entry name" value="Immunoglobulins"/>
    <property type="match status" value="1"/>
</dbReference>
<accession>A0ABS5JXX3</accession>
<dbReference type="Pfam" id="PF05345">
    <property type="entry name" value="He_PIG"/>
    <property type="match status" value="1"/>
</dbReference>
<proteinExistence type="predicted"/>